<dbReference type="EMBL" id="CAMAPF010000944">
    <property type="protein sequence ID" value="CAH9126693.1"/>
    <property type="molecule type" value="Genomic_DNA"/>
</dbReference>
<gene>
    <name evidence="2" type="ORF">CEPIT_LOCUS27736</name>
</gene>
<dbReference type="Proteomes" id="UP001152523">
    <property type="component" value="Unassembled WGS sequence"/>
</dbReference>
<reference evidence="2" key="1">
    <citation type="submission" date="2022-07" db="EMBL/GenBank/DDBJ databases">
        <authorList>
            <person name="Macas J."/>
            <person name="Novak P."/>
            <person name="Neumann P."/>
        </authorList>
    </citation>
    <scope>NUCLEOTIDE SEQUENCE</scope>
</reference>
<evidence type="ECO:0000313" key="3">
    <source>
        <dbReference type="Proteomes" id="UP001152523"/>
    </source>
</evidence>
<keyword evidence="3" id="KW-1185">Reference proteome</keyword>
<dbReference type="AlphaFoldDB" id="A0AAV0ETU1"/>
<keyword evidence="1" id="KW-0732">Signal</keyword>
<evidence type="ECO:0000313" key="2">
    <source>
        <dbReference type="EMBL" id="CAH9126693.1"/>
    </source>
</evidence>
<comment type="caution">
    <text evidence="2">The sequence shown here is derived from an EMBL/GenBank/DDBJ whole genome shotgun (WGS) entry which is preliminary data.</text>
</comment>
<organism evidence="2 3">
    <name type="scientific">Cuscuta epithymum</name>
    <dbReference type="NCBI Taxonomy" id="186058"/>
    <lineage>
        <taxon>Eukaryota</taxon>
        <taxon>Viridiplantae</taxon>
        <taxon>Streptophyta</taxon>
        <taxon>Embryophyta</taxon>
        <taxon>Tracheophyta</taxon>
        <taxon>Spermatophyta</taxon>
        <taxon>Magnoliopsida</taxon>
        <taxon>eudicotyledons</taxon>
        <taxon>Gunneridae</taxon>
        <taxon>Pentapetalae</taxon>
        <taxon>asterids</taxon>
        <taxon>lamiids</taxon>
        <taxon>Solanales</taxon>
        <taxon>Convolvulaceae</taxon>
        <taxon>Cuscuteae</taxon>
        <taxon>Cuscuta</taxon>
        <taxon>Cuscuta subgen. Cuscuta</taxon>
    </lineage>
</organism>
<accession>A0AAV0ETU1</accession>
<proteinExistence type="predicted"/>
<feature type="chain" id="PRO_5043426504" evidence="1">
    <location>
        <begin position="31"/>
        <end position="79"/>
    </location>
</feature>
<name>A0AAV0ETU1_9ASTE</name>
<feature type="signal peptide" evidence="1">
    <location>
        <begin position="1"/>
        <end position="30"/>
    </location>
</feature>
<sequence>MEKNSAKHILSFVLCLILLGFSHPGLHVSAQKCDSDQECARQLVCIDGKPMCKLDAGKCICVTGDQKQTFKQQNLNTNN</sequence>
<protein>
    <submittedName>
        <fullName evidence="2">Uncharacterized protein</fullName>
    </submittedName>
</protein>
<evidence type="ECO:0000256" key="1">
    <source>
        <dbReference type="SAM" id="SignalP"/>
    </source>
</evidence>